<proteinExistence type="inferred from homology"/>
<evidence type="ECO:0000313" key="11">
    <source>
        <dbReference type="Proteomes" id="UP001596455"/>
    </source>
</evidence>
<dbReference type="SUPFAM" id="SSF54534">
    <property type="entry name" value="FKBP-like"/>
    <property type="match status" value="2"/>
</dbReference>
<feature type="chain" id="PRO_5045182097" description="Peptidyl-prolyl cis-trans isomerase" evidence="8">
    <location>
        <begin position="21"/>
        <end position="313"/>
    </location>
</feature>
<feature type="domain" description="PPIase FKBP-type" evidence="9">
    <location>
        <begin position="83"/>
        <end position="171"/>
    </location>
</feature>
<evidence type="ECO:0000256" key="5">
    <source>
        <dbReference type="PROSITE-ProRule" id="PRU00277"/>
    </source>
</evidence>
<sequence length="313" mass="31948">MRTRLTAVTALALGAALTLAACGEEEPAGEGTGEETATGTAELPDVEGGFGEPPTLEFGPGQAPADLETEVLQEGDGAEVGADDFVVADYHGQVWDVDEPFDTSFRRDAPSGFSLNGVVPGWKQGLTGTHVGDRVLLSIPPDLGYGAEGTQDGSVPPDSTLVFVVDVVDRLDPDVTGEADAEPVEPAPDLPVTVEGDLGAPATISVDEGAQPPAEVSATTVATGSGAPVQPGRAALIQFAVTSWDNGQQQSTWESDGVTSVTIGQGSLFDQLADAPVGSRVVIQAPEQQGTGQTGPQPAIAMVVDVIDVIEPR</sequence>
<dbReference type="RefSeq" id="WP_382395072.1">
    <property type="nucleotide sequence ID" value="NZ_JBHTCQ010000002.1"/>
</dbReference>
<dbReference type="InterPro" id="IPR001179">
    <property type="entry name" value="PPIase_FKBP_dom"/>
</dbReference>
<feature type="signal peptide" evidence="8">
    <location>
        <begin position="1"/>
        <end position="20"/>
    </location>
</feature>
<name>A0ABW2QC49_9MICO</name>
<evidence type="ECO:0000256" key="4">
    <source>
        <dbReference type="ARBA" id="ARBA00023235"/>
    </source>
</evidence>
<comment type="catalytic activity">
    <reaction evidence="1 5 6">
        <text>[protein]-peptidylproline (omega=180) = [protein]-peptidylproline (omega=0)</text>
        <dbReference type="Rhea" id="RHEA:16237"/>
        <dbReference type="Rhea" id="RHEA-COMP:10747"/>
        <dbReference type="Rhea" id="RHEA-COMP:10748"/>
        <dbReference type="ChEBI" id="CHEBI:83833"/>
        <dbReference type="ChEBI" id="CHEBI:83834"/>
        <dbReference type="EC" id="5.2.1.8"/>
    </reaction>
</comment>
<comment type="similarity">
    <text evidence="2 6">Belongs to the FKBP-type PPIase family.</text>
</comment>
<gene>
    <name evidence="10" type="ORF">ACFQQL_13155</name>
</gene>
<keyword evidence="11" id="KW-1185">Reference proteome</keyword>
<dbReference type="Pfam" id="PF00254">
    <property type="entry name" value="FKBP_C"/>
    <property type="match status" value="1"/>
</dbReference>
<dbReference type="PANTHER" id="PTHR43811">
    <property type="entry name" value="FKBP-TYPE PEPTIDYL-PROLYL CIS-TRANS ISOMERASE FKPA"/>
    <property type="match status" value="1"/>
</dbReference>
<keyword evidence="4 5" id="KW-0413">Isomerase</keyword>
<dbReference type="Gene3D" id="3.10.50.40">
    <property type="match status" value="1"/>
</dbReference>
<protein>
    <recommendedName>
        <fullName evidence="6">Peptidyl-prolyl cis-trans isomerase</fullName>
        <ecNumber evidence="6">5.2.1.8</ecNumber>
    </recommendedName>
</protein>
<dbReference type="InterPro" id="IPR046357">
    <property type="entry name" value="PPIase_dom_sf"/>
</dbReference>
<dbReference type="EMBL" id="JBHTCQ010000002">
    <property type="protein sequence ID" value="MFC7406063.1"/>
    <property type="molecule type" value="Genomic_DNA"/>
</dbReference>
<feature type="region of interest" description="Disordered" evidence="7">
    <location>
        <begin position="25"/>
        <end position="63"/>
    </location>
</feature>
<keyword evidence="3 5" id="KW-0697">Rotamase</keyword>
<evidence type="ECO:0000313" key="10">
    <source>
        <dbReference type="EMBL" id="MFC7406063.1"/>
    </source>
</evidence>
<evidence type="ECO:0000256" key="3">
    <source>
        <dbReference type="ARBA" id="ARBA00023110"/>
    </source>
</evidence>
<reference evidence="11" key="1">
    <citation type="journal article" date="2019" name="Int. J. Syst. Evol. Microbiol.">
        <title>The Global Catalogue of Microorganisms (GCM) 10K type strain sequencing project: providing services to taxonomists for standard genome sequencing and annotation.</title>
        <authorList>
            <consortium name="The Broad Institute Genomics Platform"/>
            <consortium name="The Broad Institute Genome Sequencing Center for Infectious Disease"/>
            <person name="Wu L."/>
            <person name="Ma J."/>
        </authorList>
    </citation>
    <scope>NUCLEOTIDE SEQUENCE [LARGE SCALE GENOMIC DNA]</scope>
    <source>
        <strain evidence="11">JCM 1490</strain>
    </source>
</reference>
<dbReference type="PROSITE" id="PS50059">
    <property type="entry name" value="FKBP_PPIASE"/>
    <property type="match status" value="1"/>
</dbReference>
<dbReference type="Proteomes" id="UP001596455">
    <property type="component" value="Unassembled WGS sequence"/>
</dbReference>
<evidence type="ECO:0000256" key="8">
    <source>
        <dbReference type="SAM" id="SignalP"/>
    </source>
</evidence>
<organism evidence="10 11">
    <name type="scientific">Georgenia alba</name>
    <dbReference type="NCBI Taxonomy" id="2233858"/>
    <lineage>
        <taxon>Bacteria</taxon>
        <taxon>Bacillati</taxon>
        <taxon>Actinomycetota</taxon>
        <taxon>Actinomycetes</taxon>
        <taxon>Micrococcales</taxon>
        <taxon>Bogoriellaceae</taxon>
        <taxon>Georgenia</taxon>
    </lineage>
</organism>
<dbReference type="EC" id="5.2.1.8" evidence="6"/>
<keyword evidence="8" id="KW-0732">Signal</keyword>
<evidence type="ECO:0000256" key="7">
    <source>
        <dbReference type="SAM" id="MobiDB-lite"/>
    </source>
</evidence>
<evidence type="ECO:0000256" key="2">
    <source>
        <dbReference type="ARBA" id="ARBA00006577"/>
    </source>
</evidence>
<dbReference type="PANTHER" id="PTHR43811:SF19">
    <property type="entry name" value="39 KDA FK506-BINDING NUCLEAR PROTEIN"/>
    <property type="match status" value="1"/>
</dbReference>
<evidence type="ECO:0000256" key="6">
    <source>
        <dbReference type="RuleBase" id="RU003915"/>
    </source>
</evidence>
<evidence type="ECO:0000256" key="1">
    <source>
        <dbReference type="ARBA" id="ARBA00000971"/>
    </source>
</evidence>
<accession>A0ABW2QC49</accession>
<evidence type="ECO:0000259" key="9">
    <source>
        <dbReference type="PROSITE" id="PS50059"/>
    </source>
</evidence>
<dbReference type="GO" id="GO:0003755">
    <property type="term" value="F:peptidyl-prolyl cis-trans isomerase activity"/>
    <property type="evidence" value="ECO:0007669"/>
    <property type="project" value="UniProtKB-EC"/>
</dbReference>
<dbReference type="PROSITE" id="PS51257">
    <property type="entry name" value="PROKAR_LIPOPROTEIN"/>
    <property type="match status" value="1"/>
</dbReference>
<comment type="caution">
    <text evidence="10">The sequence shown here is derived from an EMBL/GenBank/DDBJ whole genome shotgun (WGS) entry which is preliminary data.</text>
</comment>